<feature type="chain" id="PRO_5047293438" description="Excalibur calcium-binding domain-containing protein" evidence="1">
    <location>
        <begin position="20"/>
        <end position="195"/>
    </location>
</feature>
<evidence type="ECO:0000313" key="3">
    <source>
        <dbReference type="Proteomes" id="UP001203945"/>
    </source>
</evidence>
<name>A0ABT1MS07_9RHOB</name>
<keyword evidence="3" id="KW-1185">Reference proteome</keyword>
<organism evidence="2 3">
    <name type="scientific">Paracoccus albicereus</name>
    <dbReference type="NCBI Taxonomy" id="2922394"/>
    <lineage>
        <taxon>Bacteria</taxon>
        <taxon>Pseudomonadati</taxon>
        <taxon>Pseudomonadota</taxon>
        <taxon>Alphaproteobacteria</taxon>
        <taxon>Rhodobacterales</taxon>
        <taxon>Paracoccaceae</taxon>
        <taxon>Paracoccus</taxon>
    </lineage>
</organism>
<dbReference type="RefSeq" id="WP_255328669.1">
    <property type="nucleotide sequence ID" value="NZ_JAKZEU010000002.1"/>
</dbReference>
<feature type="signal peptide" evidence="1">
    <location>
        <begin position="1"/>
        <end position="19"/>
    </location>
</feature>
<reference evidence="2 3" key="1">
    <citation type="submission" date="2022-03" db="EMBL/GenBank/DDBJ databases">
        <authorList>
            <person name="He Y."/>
        </authorList>
    </citation>
    <scope>NUCLEOTIDE SEQUENCE [LARGE SCALE GENOMIC DNA]</scope>
    <source>
        <strain evidence="2 3">TK19116</strain>
    </source>
</reference>
<evidence type="ECO:0000313" key="2">
    <source>
        <dbReference type="EMBL" id="MCQ0969661.1"/>
    </source>
</evidence>
<keyword evidence="1" id="KW-0732">Signal</keyword>
<dbReference type="PROSITE" id="PS51257">
    <property type="entry name" value="PROKAR_LIPOPROTEIN"/>
    <property type="match status" value="1"/>
</dbReference>
<dbReference type="EMBL" id="JAKZEU010000002">
    <property type="protein sequence ID" value="MCQ0969661.1"/>
    <property type="molecule type" value="Genomic_DNA"/>
</dbReference>
<protein>
    <recommendedName>
        <fullName evidence="4">Excalibur calcium-binding domain-containing protein</fullName>
    </recommendedName>
</protein>
<evidence type="ECO:0000256" key="1">
    <source>
        <dbReference type="SAM" id="SignalP"/>
    </source>
</evidence>
<gene>
    <name evidence="2" type="ORF">MLD63_04360</name>
</gene>
<sequence length="195" mass="20315">MVMRIAAGFLALAGLSACGIQGGQNPNYRYGSDSPYDNYRQAREVALTTGNEPPRRVPVALPVEAPTAAEIAGPRLMQTVARQYRGGAARPAPVQTTPSGAPLPVVQSGPYAGSTPVLVRYAYAADHAPGTVVWQRAGGSAATAARVCASYADADRAQMAFLAAGGPDVDPRGMDPDGDGFVCGWDPARWRVETL</sequence>
<proteinExistence type="predicted"/>
<comment type="caution">
    <text evidence="2">The sequence shown here is derived from an EMBL/GenBank/DDBJ whole genome shotgun (WGS) entry which is preliminary data.</text>
</comment>
<accession>A0ABT1MS07</accession>
<evidence type="ECO:0008006" key="4">
    <source>
        <dbReference type="Google" id="ProtNLM"/>
    </source>
</evidence>
<dbReference type="Proteomes" id="UP001203945">
    <property type="component" value="Unassembled WGS sequence"/>
</dbReference>